<organism evidence="2">
    <name type="scientific">Fagus sylvatica</name>
    <name type="common">Beechnut</name>
    <dbReference type="NCBI Taxonomy" id="28930"/>
    <lineage>
        <taxon>Eukaryota</taxon>
        <taxon>Viridiplantae</taxon>
        <taxon>Streptophyta</taxon>
        <taxon>Embryophyta</taxon>
        <taxon>Tracheophyta</taxon>
        <taxon>Spermatophyta</taxon>
        <taxon>Magnoliopsida</taxon>
        <taxon>eudicotyledons</taxon>
        <taxon>Gunneridae</taxon>
        <taxon>Pentapetalae</taxon>
        <taxon>rosids</taxon>
        <taxon>fabids</taxon>
        <taxon>Fagales</taxon>
        <taxon>Fagaceae</taxon>
        <taxon>Fagus</taxon>
    </lineage>
</organism>
<sequence>MMSMPAHNDQASRILHGEKQNLMKKNHFLGSPQALAQVPPHVLVPPSAPNPSTHIPSSRWSQRKCPPPHPSMLHRADVTLSAPNSGIYIPSLTRSQRKSPSPHPSMLHKAYNVLPPNPGTHV</sequence>
<reference evidence="2" key="1">
    <citation type="submission" date="2018-02" db="EMBL/GenBank/DDBJ databases">
        <authorList>
            <person name="Cohen D.B."/>
            <person name="Kent A.D."/>
        </authorList>
    </citation>
    <scope>NUCLEOTIDE SEQUENCE</scope>
</reference>
<dbReference type="AlphaFoldDB" id="A0A2N9HIG2"/>
<dbReference type="EMBL" id="OIVN01003469">
    <property type="protein sequence ID" value="SPD11491.1"/>
    <property type="molecule type" value="Genomic_DNA"/>
</dbReference>
<feature type="region of interest" description="Disordered" evidence="1">
    <location>
        <begin position="40"/>
        <end position="122"/>
    </location>
</feature>
<protein>
    <submittedName>
        <fullName evidence="2">Uncharacterized protein</fullName>
    </submittedName>
</protein>
<name>A0A2N9HIG2_FAGSY</name>
<feature type="compositionally biased region" description="Polar residues" evidence="1">
    <location>
        <begin position="50"/>
        <end position="60"/>
    </location>
</feature>
<evidence type="ECO:0000313" key="2">
    <source>
        <dbReference type="EMBL" id="SPD11491.1"/>
    </source>
</evidence>
<proteinExistence type="predicted"/>
<evidence type="ECO:0000256" key="1">
    <source>
        <dbReference type="SAM" id="MobiDB-lite"/>
    </source>
</evidence>
<gene>
    <name evidence="2" type="ORF">FSB_LOCUS39373</name>
</gene>
<accession>A0A2N9HIG2</accession>